<evidence type="ECO:0008006" key="3">
    <source>
        <dbReference type="Google" id="ProtNLM"/>
    </source>
</evidence>
<proteinExistence type="predicted"/>
<accession>A0A413EF74</accession>
<dbReference type="AlphaFoldDB" id="A0A413EF74"/>
<dbReference type="Proteomes" id="UP000286031">
    <property type="component" value="Unassembled WGS sequence"/>
</dbReference>
<name>A0A413EF74_BACOV</name>
<protein>
    <recommendedName>
        <fullName evidence="3">Transposase DDE domain-containing protein</fullName>
    </recommendedName>
</protein>
<comment type="caution">
    <text evidence="1">The sequence shown here is derived from an EMBL/GenBank/DDBJ whole genome shotgun (WGS) entry which is preliminary data.</text>
</comment>
<evidence type="ECO:0000313" key="1">
    <source>
        <dbReference type="EMBL" id="RGX05527.1"/>
    </source>
</evidence>
<dbReference type="RefSeq" id="WP_117515480.1">
    <property type="nucleotide sequence ID" value="NZ_JAQCPI010000063.1"/>
</dbReference>
<evidence type="ECO:0000313" key="2">
    <source>
        <dbReference type="Proteomes" id="UP000286031"/>
    </source>
</evidence>
<dbReference type="EMBL" id="QSBI01000054">
    <property type="protein sequence ID" value="RGX05527.1"/>
    <property type="molecule type" value="Genomic_DNA"/>
</dbReference>
<reference evidence="1 2" key="1">
    <citation type="submission" date="2018-08" db="EMBL/GenBank/DDBJ databases">
        <title>A genome reference for cultivated species of the human gut microbiota.</title>
        <authorList>
            <person name="Zou Y."/>
            <person name="Xue W."/>
            <person name="Luo G."/>
        </authorList>
    </citation>
    <scope>NUCLEOTIDE SEQUENCE [LARGE SCALE GENOMIC DNA]</scope>
    <source>
        <strain evidence="1 2">AF04-46</strain>
    </source>
</reference>
<sequence>MKITPELGNRNYYKLRQQIIEHQFGILKRQWGFTYTLMKGKANVLSEVNIFMTIYNLTRCINIMGMDELKRRLRAFLPLVSLYMSLLLIKYEMQKKEFYLAI</sequence>
<organism evidence="1 2">
    <name type="scientific">Bacteroides ovatus</name>
    <dbReference type="NCBI Taxonomy" id="28116"/>
    <lineage>
        <taxon>Bacteria</taxon>
        <taxon>Pseudomonadati</taxon>
        <taxon>Bacteroidota</taxon>
        <taxon>Bacteroidia</taxon>
        <taxon>Bacteroidales</taxon>
        <taxon>Bacteroidaceae</taxon>
        <taxon>Bacteroides</taxon>
    </lineage>
</organism>
<gene>
    <name evidence="1" type="ORF">DWV35_25120</name>
</gene>